<reference evidence="2 3" key="1">
    <citation type="submission" date="2018-02" db="EMBL/GenBank/DDBJ databases">
        <title>Comparative genomes isolates from brazilian mangrove.</title>
        <authorList>
            <person name="Araujo J.E."/>
            <person name="Taketani R.G."/>
            <person name="Silva M.C.P."/>
            <person name="Loureco M.V."/>
            <person name="Andreote F.D."/>
        </authorList>
    </citation>
    <scope>NUCLEOTIDE SEQUENCE [LARGE SCALE GENOMIC DNA]</scope>
    <source>
        <strain evidence="2 3">Hex-1 MGV</strain>
    </source>
</reference>
<feature type="chain" id="PRO_5015413112" description="NolW-like domain-containing protein" evidence="1">
    <location>
        <begin position="22"/>
        <end position="260"/>
    </location>
</feature>
<keyword evidence="1" id="KW-0732">Signal</keyword>
<gene>
    <name evidence="2" type="ORF">C5Y83_17465</name>
</gene>
<name>A0A2S8FIP7_9BACT</name>
<protein>
    <recommendedName>
        <fullName evidence="4">NolW-like domain-containing protein</fullName>
    </recommendedName>
</protein>
<organism evidence="2 3">
    <name type="scientific">Blastopirellula marina</name>
    <dbReference type="NCBI Taxonomy" id="124"/>
    <lineage>
        <taxon>Bacteria</taxon>
        <taxon>Pseudomonadati</taxon>
        <taxon>Planctomycetota</taxon>
        <taxon>Planctomycetia</taxon>
        <taxon>Pirellulales</taxon>
        <taxon>Pirellulaceae</taxon>
        <taxon>Blastopirellula</taxon>
    </lineage>
</organism>
<dbReference type="AlphaFoldDB" id="A0A2S8FIP7"/>
<dbReference type="EMBL" id="PUHY01000012">
    <property type="protein sequence ID" value="PQO32036.1"/>
    <property type="molecule type" value="Genomic_DNA"/>
</dbReference>
<feature type="signal peptide" evidence="1">
    <location>
        <begin position="1"/>
        <end position="21"/>
    </location>
</feature>
<sequence>MRYALAWTLVVVGFWTSSAWAQFGGAPGGMGMMDAGGGYGMEGEMEGYGGGFGVGYGDGGYGQEMHGGIRAFGRTATEGAKFQVTWTGPEAAKSQEIYERLSQEPSKVQFIDAPLEEVVGYLKDLHSVSILIDLEAFKSAGLDIELPVTINVTGQTAASTLDLLCDRYKLGWYVDRGILMISSKDDAAQQQSVRIYQLRQLNAAGASQIVTKMIEPGSWEVGGGHGDITAVSDRNLLVIRQNRAGHDATESLLKSLEATK</sequence>
<comment type="caution">
    <text evidence="2">The sequence shown here is derived from an EMBL/GenBank/DDBJ whole genome shotgun (WGS) entry which is preliminary data.</text>
</comment>
<evidence type="ECO:0008006" key="4">
    <source>
        <dbReference type="Google" id="ProtNLM"/>
    </source>
</evidence>
<proteinExistence type="predicted"/>
<accession>A0A2S8FIP7</accession>
<evidence type="ECO:0000313" key="2">
    <source>
        <dbReference type="EMBL" id="PQO32036.1"/>
    </source>
</evidence>
<dbReference type="RefSeq" id="WP_105331049.1">
    <property type="nucleotide sequence ID" value="NZ_PUHY01000012.1"/>
</dbReference>
<dbReference type="OrthoDB" id="291967at2"/>
<dbReference type="Gene3D" id="3.55.50.30">
    <property type="match status" value="1"/>
</dbReference>
<evidence type="ECO:0000313" key="3">
    <source>
        <dbReference type="Proteomes" id="UP000238322"/>
    </source>
</evidence>
<evidence type="ECO:0000256" key="1">
    <source>
        <dbReference type="SAM" id="SignalP"/>
    </source>
</evidence>
<dbReference type="Proteomes" id="UP000238322">
    <property type="component" value="Unassembled WGS sequence"/>
</dbReference>